<evidence type="ECO:0000313" key="2">
    <source>
        <dbReference type="EMBL" id="QQP52661.1"/>
    </source>
</evidence>
<proteinExistence type="predicted"/>
<reference evidence="3" key="1">
    <citation type="submission" date="2021-01" db="EMBL/GenBank/DDBJ databases">
        <title>Caligus Genome Assembly.</title>
        <authorList>
            <person name="Gallardo-Escarate C."/>
        </authorList>
    </citation>
    <scope>NUCLEOTIDE SEQUENCE [LARGE SCALE GENOMIC DNA]</scope>
</reference>
<feature type="compositionally biased region" description="Basic and acidic residues" evidence="1">
    <location>
        <begin position="41"/>
        <end position="71"/>
    </location>
</feature>
<organism evidence="2 3">
    <name type="scientific">Caligus rogercresseyi</name>
    <name type="common">Sea louse</name>
    <dbReference type="NCBI Taxonomy" id="217165"/>
    <lineage>
        <taxon>Eukaryota</taxon>
        <taxon>Metazoa</taxon>
        <taxon>Ecdysozoa</taxon>
        <taxon>Arthropoda</taxon>
        <taxon>Crustacea</taxon>
        <taxon>Multicrustacea</taxon>
        <taxon>Hexanauplia</taxon>
        <taxon>Copepoda</taxon>
        <taxon>Siphonostomatoida</taxon>
        <taxon>Caligidae</taxon>
        <taxon>Caligus</taxon>
    </lineage>
</organism>
<dbReference type="Proteomes" id="UP000595437">
    <property type="component" value="Chromosome 3"/>
</dbReference>
<evidence type="ECO:0000256" key="1">
    <source>
        <dbReference type="SAM" id="MobiDB-lite"/>
    </source>
</evidence>
<dbReference type="EMBL" id="CP045892">
    <property type="protein sequence ID" value="QQP52661.1"/>
    <property type="molecule type" value="Genomic_DNA"/>
</dbReference>
<gene>
    <name evidence="2" type="ORF">FKW44_004885</name>
</gene>
<evidence type="ECO:0000313" key="3">
    <source>
        <dbReference type="Proteomes" id="UP000595437"/>
    </source>
</evidence>
<keyword evidence="3" id="KW-1185">Reference proteome</keyword>
<sequence>MNHRPWLWLSYGSSCPGHRSAAGTPIAKQQTEELTAITTQARRENTGDNQREARQGHRIRAASEQDQRQAEETVATV</sequence>
<accession>A0A7T8KB60</accession>
<feature type="region of interest" description="Disordered" evidence="1">
    <location>
        <begin position="38"/>
        <end position="77"/>
    </location>
</feature>
<dbReference type="AlphaFoldDB" id="A0A7T8KB60"/>
<protein>
    <submittedName>
        <fullName evidence="2">Uncharacterized protein</fullName>
    </submittedName>
</protein>
<name>A0A7T8KB60_CALRO</name>